<keyword evidence="1" id="KW-0812">Transmembrane</keyword>
<reference evidence="2 3" key="1">
    <citation type="submission" date="2018-10" db="EMBL/GenBank/DDBJ databases">
        <title>Draft genome sequence of the microsporidian Tubulinosema ratisbonensis.</title>
        <authorList>
            <person name="Polonais V."/>
            <person name="Peyretaillade E."/>
            <person name="Niehus S."/>
            <person name="Wawrzyniak I."/>
            <person name="Franchet A."/>
            <person name="Gaspin C."/>
            <person name="Reichstadt M."/>
            <person name="Belser C."/>
            <person name="Labadie K."/>
            <person name="Delbac F."/>
            <person name="Ferrandon D."/>
        </authorList>
    </citation>
    <scope>NUCLEOTIDE SEQUENCE [LARGE SCALE GENOMIC DNA]</scope>
    <source>
        <strain evidence="2 3">Franzen</strain>
    </source>
</reference>
<dbReference type="Proteomes" id="UP000282876">
    <property type="component" value="Unassembled WGS sequence"/>
</dbReference>
<dbReference type="AlphaFoldDB" id="A0A437AL70"/>
<dbReference type="EMBL" id="RCSS01000382">
    <property type="protein sequence ID" value="RVD91882.1"/>
    <property type="molecule type" value="Genomic_DNA"/>
</dbReference>
<evidence type="ECO:0000313" key="2">
    <source>
        <dbReference type="EMBL" id="RVD91882.1"/>
    </source>
</evidence>
<feature type="transmembrane region" description="Helical" evidence="1">
    <location>
        <begin position="161"/>
        <end position="180"/>
    </location>
</feature>
<feature type="transmembrane region" description="Helical" evidence="1">
    <location>
        <begin position="276"/>
        <end position="292"/>
    </location>
</feature>
<organism evidence="2 3">
    <name type="scientific">Tubulinosema ratisbonensis</name>
    <dbReference type="NCBI Taxonomy" id="291195"/>
    <lineage>
        <taxon>Eukaryota</taxon>
        <taxon>Fungi</taxon>
        <taxon>Fungi incertae sedis</taxon>
        <taxon>Microsporidia</taxon>
        <taxon>Tubulinosematoidea</taxon>
        <taxon>Tubulinosematidae</taxon>
        <taxon>Tubulinosema</taxon>
    </lineage>
</organism>
<protein>
    <submittedName>
        <fullName evidence="2">Uncharacterized protein</fullName>
    </submittedName>
</protein>
<proteinExistence type="predicted"/>
<feature type="transmembrane region" description="Helical" evidence="1">
    <location>
        <begin position="218"/>
        <end position="239"/>
    </location>
</feature>
<keyword evidence="1" id="KW-0472">Membrane</keyword>
<comment type="caution">
    <text evidence="2">The sequence shown here is derived from an EMBL/GenBank/DDBJ whole genome shotgun (WGS) entry which is preliminary data.</text>
</comment>
<feature type="transmembrane region" description="Helical" evidence="1">
    <location>
        <begin position="245"/>
        <end position="264"/>
    </location>
</feature>
<feature type="transmembrane region" description="Helical" evidence="1">
    <location>
        <begin position="192"/>
        <end position="211"/>
    </location>
</feature>
<evidence type="ECO:0000256" key="1">
    <source>
        <dbReference type="SAM" id="Phobius"/>
    </source>
</evidence>
<dbReference type="VEuPathDB" id="MicrosporidiaDB:TUBRATIS_16470"/>
<feature type="transmembrane region" description="Helical" evidence="1">
    <location>
        <begin position="122"/>
        <end position="140"/>
    </location>
</feature>
<feature type="transmembrane region" description="Helical" evidence="1">
    <location>
        <begin position="90"/>
        <end position="116"/>
    </location>
</feature>
<sequence>MDNNLKKFNDEKEDVNEDNHKLLIEENNQNDLGIKYIKSSLDLQEIIIILRKNLAEENETFKRNNYERELGQLIFPFLIPCRRFLRRNRYISDVICPVLIIFMYLYLYQLICMITLEEHHPYLRFPCYINLSVVLFRTLLQFSSILPEFIAKDRIYWIDKSNIFIVFFNFAFLINCVIMLNNEFTNCFISIWTQLIIFCKNLFLTISYLPVNDLKYVLLFKLFLLVMYSICLLLFAIVISTDAIFIFYIFAEFLVLLINFISFLTLYEGRYWSDNVCFSILFSLHILFQIITKRLDYNYNAF</sequence>
<name>A0A437AL70_9MICR</name>
<gene>
    <name evidence="2" type="ORF">TUBRATIS_16470</name>
</gene>
<keyword evidence="1" id="KW-1133">Transmembrane helix</keyword>
<evidence type="ECO:0000313" key="3">
    <source>
        <dbReference type="Proteomes" id="UP000282876"/>
    </source>
</evidence>
<accession>A0A437AL70</accession>
<keyword evidence="3" id="KW-1185">Reference proteome</keyword>